<feature type="chain" id="PRO_5047094691" evidence="1">
    <location>
        <begin position="23"/>
        <end position="940"/>
    </location>
</feature>
<comment type="caution">
    <text evidence="3">The sequence shown here is derived from an EMBL/GenBank/DDBJ whole genome shotgun (WGS) entry which is preliminary data.</text>
</comment>
<evidence type="ECO:0000313" key="3">
    <source>
        <dbReference type="EMBL" id="MBU5674987.1"/>
    </source>
</evidence>
<dbReference type="RefSeq" id="WP_216414497.1">
    <property type="nucleotide sequence ID" value="NZ_JAHLQK010000001.1"/>
</dbReference>
<evidence type="ECO:0000259" key="2">
    <source>
        <dbReference type="Pfam" id="PF09992"/>
    </source>
</evidence>
<feature type="domain" description="Phosphodiester glycosidase" evidence="2">
    <location>
        <begin position="205"/>
        <end position="383"/>
    </location>
</feature>
<dbReference type="Proteomes" id="UP000779508">
    <property type="component" value="Unassembled WGS sequence"/>
</dbReference>
<organism evidence="3 4">
    <name type="scientific">Alkaliphilus flagellatus</name>
    <dbReference type="NCBI Taxonomy" id="2841507"/>
    <lineage>
        <taxon>Bacteria</taxon>
        <taxon>Bacillati</taxon>
        <taxon>Bacillota</taxon>
        <taxon>Clostridia</taxon>
        <taxon>Peptostreptococcales</taxon>
        <taxon>Natronincolaceae</taxon>
        <taxon>Alkaliphilus</taxon>
    </lineage>
</organism>
<dbReference type="PANTHER" id="PTHR40446">
    <property type="entry name" value="N-ACETYLGLUCOSAMINE-1-PHOSPHODIESTER ALPHA-N-ACETYLGLUCOSAMINIDASE"/>
    <property type="match status" value="1"/>
</dbReference>
<dbReference type="InterPro" id="IPR018711">
    <property type="entry name" value="NAGPA"/>
</dbReference>
<evidence type="ECO:0000313" key="4">
    <source>
        <dbReference type="Proteomes" id="UP000779508"/>
    </source>
</evidence>
<proteinExistence type="predicted"/>
<dbReference type="EMBL" id="JAHLQK010000001">
    <property type="protein sequence ID" value="MBU5674987.1"/>
    <property type="molecule type" value="Genomic_DNA"/>
</dbReference>
<dbReference type="PANTHER" id="PTHR40446:SF2">
    <property type="entry name" value="N-ACETYLGLUCOSAMINE-1-PHOSPHODIESTER ALPHA-N-ACETYLGLUCOSAMINIDASE"/>
    <property type="match status" value="1"/>
</dbReference>
<dbReference type="GO" id="GO:0016798">
    <property type="term" value="F:hydrolase activity, acting on glycosyl bonds"/>
    <property type="evidence" value="ECO:0007669"/>
    <property type="project" value="UniProtKB-KW"/>
</dbReference>
<keyword evidence="3" id="KW-0378">Hydrolase</keyword>
<keyword evidence="1" id="KW-0732">Signal</keyword>
<reference evidence="3 4" key="1">
    <citation type="submission" date="2021-06" db="EMBL/GenBank/DDBJ databases">
        <authorList>
            <person name="Sun Q."/>
            <person name="Li D."/>
        </authorList>
    </citation>
    <scope>NUCLEOTIDE SEQUENCE [LARGE SCALE GENOMIC DNA]</scope>
    <source>
        <strain evidence="3 4">MSJ-5</strain>
    </source>
</reference>
<name>A0ABS6FZW5_9FIRM</name>
<dbReference type="Pfam" id="PF09992">
    <property type="entry name" value="NAGPA"/>
    <property type="match status" value="1"/>
</dbReference>
<gene>
    <name evidence="3" type="ORF">KQI88_00970</name>
</gene>
<keyword evidence="3" id="KW-0326">Glycosidase</keyword>
<protein>
    <submittedName>
        <fullName evidence="3">Phosphodiester glycosidase family protein</fullName>
    </submittedName>
</protein>
<evidence type="ECO:0000256" key="1">
    <source>
        <dbReference type="SAM" id="SignalP"/>
    </source>
</evidence>
<feature type="signal peptide" evidence="1">
    <location>
        <begin position="1"/>
        <end position="22"/>
    </location>
</feature>
<accession>A0ABS6FZW5</accession>
<keyword evidence="4" id="KW-1185">Reference proteome</keyword>
<sequence>MIKFRKAAIAIGLSAMMVTSFATTSFANQIVYQKVEDEIISSGVTYKNILRFTKNGWLNLNAVYIDLNNNNTELDVLTSSKGLSTKETLSTMVKNKEDVVAAINGDFFYMLNPDSPLGAIVKDGEMISSPITVHDYATFFINNNGQAFADYWKHQIYATTSSGANIPISTINKYTDEYQYIMLIDKNWGTHSPGYNTNLQDMVEVVVIDDVVTEIRQKQPAVQIPENGYILLAAKGKSPWAQSDKLLGSVKVGDKLTIHKDINPGIENIKLAMGGGTVLVKNGQVATFTQTISGAAQRTAIGITKDRSQIIFVTIDGRHSSYKGVDGKELANYLIELGSYEAILMDGGGSTTMVTRGQGEFDSKVVNHLSEGSERRITNGIAVISTAPVESLRGIKAELDDNKSFVGASRKINVKAFDKNYNPLNVDYSNVNLSVKSGEGTFDGMYFTPSKQGKTVIGVEYLGGTSEVTLDVLGELSHMEISPETVRLNYGHSTGFEVVGVDTEGYRTKINSKDINWKDVQGLGTFSNGIYVAGSKSGTTKLEASFGNKVATVNVVVGSNTSMINNFETLNTGFVGYPQSVVGSVALDSNAKEGKSSLKLQYDFTQTDETRAAYITFDSNKTVISTPANSIGVWAHATNPATHWIRGKVKDASGAEYVIDFKKNIDWTGWKYLTAPLPANMVYPIKFERLYVIETDATQKIAGQILFDGLEASYSIASPSKESSEATVIKDKLNKPYEMEGRKLFAYSGIQFKDYTLLDRIVGNKISSLINNKHELSLFTGNVDSRLSSNIKKQIVSAKSGYGSTEQGDSLIIQLDNLKDGLRQTNFDQWPWLQNLVNNTTKKNVFIVMSKPIFGNGGFTDKLEADLLMDTLTDLSKKGKQVFVLYEGQSLSVDVINGVRYISTGVYNSNASKDQQETFKYIEFNINDKEVTYQIKSLFE</sequence>